<evidence type="ECO:0000256" key="6">
    <source>
        <dbReference type="ARBA" id="ARBA00022989"/>
    </source>
</evidence>
<evidence type="ECO:0000256" key="5">
    <source>
        <dbReference type="ARBA" id="ARBA00022927"/>
    </source>
</evidence>
<keyword evidence="7 9" id="KW-0333">Golgi apparatus</keyword>
<dbReference type="GO" id="GO:0006888">
    <property type="term" value="P:endoplasmic reticulum to Golgi vesicle-mediated transport"/>
    <property type="evidence" value="ECO:0007669"/>
    <property type="project" value="InterPro"/>
</dbReference>
<comment type="caution">
    <text evidence="13">The sequence shown here is derived from an EMBL/GenBank/DDBJ whole genome shotgun (WGS) entry which is preliminary data.</text>
</comment>
<comment type="subunit">
    <text evidence="9">Component of several multiprotein Golgi SNARE complexes.</text>
</comment>
<feature type="coiled-coil region" evidence="10">
    <location>
        <begin position="39"/>
        <end position="105"/>
    </location>
</feature>
<accession>A0AAV5QSP2</accession>
<dbReference type="Pfam" id="PF12352">
    <property type="entry name" value="V-SNARE_C"/>
    <property type="match status" value="1"/>
</dbReference>
<evidence type="ECO:0000256" key="3">
    <source>
        <dbReference type="ARBA" id="ARBA00022448"/>
    </source>
</evidence>
<keyword evidence="9" id="KW-0931">ER-Golgi transport</keyword>
<evidence type="ECO:0000256" key="10">
    <source>
        <dbReference type="SAM" id="Coils"/>
    </source>
</evidence>
<dbReference type="EMBL" id="BTFZ01000012">
    <property type="protein sequence ID" value="GMM37605.1"/>
    <property type="molecule type" value="Genomic_DNA"/>
</dbReference>
<keyword evidence="14" id="KW-1185">Reference proteome</keyword>
<feature type="transmembrane region" description="Helical" evidence="12">
    <location>
        <begin position="209"/>
        <end position="226"/>
    </location>
</feature>
<dbReference type="GO" id="GO:0000139">
    <property type="term" value="C:Golgi membrane"/>
    <property type="evidence" value="ECO:0007669"/>
    <property type="project" value="UniProtKB-SubCell"/>
</dbReference>
<dbReference type="RefSeq" id="XP_064854601.1">
    <property type="nucleotide sequence ID" value="XM_064998529.1"/>
</dbReference>
<dbReference type="GO" id="GO:0006906">
    <property type="term" value="P:vesicle fusion"/>
    <property type="evidence" value="ECO:0007669"/>
    <property type="project" value="TreeGrafter"/>
</dbReference>
<evidence type="ECO:0000256" key="2">
    <source>
        <dbReference type="ARBA" id="ARBA00008473"/>
    </source>
</evidence>
<dbReference type="PANTHER" id="PTHR21094:SF2">
    <property type="entry name" value="GOLGI SNAP RECEPTOR COMPLEX MEMBER 1"/>
    <property type="match status" value="1"/>
</dbReference>
<dbReference type="GO" id="GO:0048219">
    <property type="term" value="P:inter-Golgi cisterna vesicle-mediated transport"/>
    <property type="evidence" value="ECO:0007669"/>
    <property type="project" value="TreeGrafter"/>
</dbReference>
<evidence type="ECO:0000256" key="4">
    <source>
        <dbReference type="ARBA" id="ARBA00022692"/>
    </source>
</evidence>
<feature type="region of interest" description="Disordered" evidence="11">
    <location>
        <begin position="110"/>
        <end position="138"/>
    </location>
</feature>
<keyword evidence="6 12" id="KW-1133">Transmembrane helix</keyword>
<keyword evidence="8 9" id="KW-0472">Membrane</keyword>
<keyword evidence="10" id="KW-0175">Coiled coil</keyword>
<evidence type="ECO:0000256" key="1">
    <source>
        <dbReference type="ARBA" id="ARBA00004409"/>
    </source>
</evidence>
<sequence length="227" mass="26051">MSFASIRTRALSLETQTVGIIASYSGFTQNISSIASTKEEGLESEISEILLKRENLLKKLDDIANNDANLSIVKLQQLARHKEVLLDHKRDYHRIKQQIEEARNRSNLLNSVRSDIEDHRNRSKKNNNNNSKDNGIDELDYMNDERKRANQANSVADMLLEQAYRTRDEIMSQNSTLSNVNKRLMATITHMPGINVVIKKIGTRRRRDSIIMASVISFCIIVFFFLL</sequence>
<evidence type="ECO:0000313" key="14">
    <source>
        <dbReference type="Proteomes" id="UP001360560"/>
    </source>
</evidence>
<evidence type="ECO:0000256" key="12">
    <source>
        <dbReference type="SAM" id="Phobius"/>
    </source>
</evidence>
<evidence type="ECO:0000256" key="8">
    <source>
        <dbReference type="ARBA" id="ARBA00023136"/>
    </source>
</evidence>
<keyword evidence="5 9" id="KW-0653">Protein transport</keyword>
<comment type="subcellular location">
    <subcellularLocation>
        <location evidence="1">Golgi apparatus membrane</location>
        <topology evidence="1">Single-pass type IV membrane protein</topology>
    </subcellularLocation>
</comment>
<dbReference type="GeneID" id="90075580"/>
<dbReference type="GO" id="GO:0005797">
    <property type="term" value="C:Golgi medial cisterna"/>
    <property type="evidence" value="ECO:0007669"/>
    <property type="project" value="TreeGrafter"/>
</dbReference>
<protein>
    <recommendedName>
        <fullName evidence="9">Golgi SNAP receptor complex member 1</fullName>
    </recommendedName>
</protein>
<gene>
    <name evidence="13" type="ORF">DASC09_049300</name>
</gene>
<proteinExistence type="inferred from homology"/>
<dbReference type="InterPro" id="IPR023601">
    <property type="entry name" value="Golgi_SNAP_su1"/>
</dbReference>
<dbReference type="PIRSF" id="PIRSF027109">
    <property type="entry name" value="Golgi_SNARE"/>
    <property type="match status" value="1"/>
</dbReference>
<keyword evidence="4 12" id="KW-0812">Transmembrane</keyword>
<evidence type="ECO:0000256" key="7">
    <source>
        <dbReference type="ARBA" id="ARBA00023034"/>
    </source>
</evidence>
<reference evidence="13 14" key="1">
    <citation type="journal article" date="2023" name="Elife">
        <title>Identification of key yeast species and microbe-microbe interactions impacting larval growth of Drosophila in the wild.</title>
        <authorList>
            <person name="Mure A."/>
            <person name="Sugiura Y."/>
            <person name="Maeda R."/>
            <person name="Honda K."/>
            <person name="Sakurai N."/>
            <person name="Takahashi Y."/>
            <person name="Watada M."/>
            <person name="Katoh T."/>
            <person name="Gotoh A."/>
            <person name="Gotoh Y."/>
            <person name="Taniguchi I."/>
            <person name="Nakamura K."/>
            <person name="Hayashi T."/>
            <person name="Katayama T."/>
            <person name="Uemura T."/>
            <person name="Hattori Y."/>
        </authorList>
    </citation>
    <scope>NUCLEOTIDE SEQUENCE [LARGE SCALE GENOMIC DNA]</scope>
    <source>
        <strain evidence="13 14">SC-9</strain>
    </source>
</reference>
<keyword evidence="3 9" id="KW-0813">Transport</keyword>
<name>A0AAV5QSP2_9ASCO</name>
<organism evidence="13 14">
    <name type="scientific">Saccharomycopsis crataegensis</name>
    <dbReference type="NCBI Taxonomy" id="43959"/>
    <lineage>
        <taxon>Eukaryota</taxon>
        <taxon>Fungi</taxon>
        <taxon>Dikarya</taxon>
        <taxon>Ascomycota</taxon>
        <taxon>Saccharomycotina</taxon>
        <taxon>Saccharomycetes</taxon>
        <taxon>Saccharomycopsidaceae</taxon>
        <taxon>Saccharomycopsis</taxon>
    </lineage>
</organism>
<comment type="similarity">
    <text evidence="2 9">Belongs to the GOSR1 family.</text>
</comment>
<evidence type="ECO:0000313" key="13">
    <source>
        <dbReference type="EMBL" id="GMM37605.1"/>
    </source>
</evidence>
<dbReference type="Proteomes" id="UP001360560">
    <property type="component" value="Unassembled WGS sequence"/>
</dbReference>
<comment type="function">
    <text evidence="9">Involved in transport from the ER to the Golgi apparatus as well as in intra-Golgi transport. It belongs to a super-family of proteins called t-SNAREs or soluble NSF (N-ethylmaleimide-sensitive factor) attachment protein receptor.</text>
</comment>
<dbReference type="GO" id="GO:0031201">
    <property type="term" value="C:SNARE complex"/>
    <property type="evidence" value="ECO:0007669"/>
    <property type="project" value="TreeGrafter"/>
</dbReference>
<dbReference type="AlphaFoldDB" id="A0AAV5QSP2"/>
<dbReference type="GO" id="GO:0005484">
    <property type="term" value="F:SNAP receptor activity"/>
    <property type="evidence" value="ECO:0007669"/>
    <property type="project" value="TreeGrafter"/>
</dbReference>
<dbReference type="GO" id="GO:0015031">
    <property type="term" value="P:protein transport"/>
    <property type="evidence" value="ECO:0007669"/>
    <property type="project" value="UniProtKB-KW"/>
</dbReference>
<evidence type="ECO:0000256" key="9">
    <source>
        <dbReference type="PIRNR" id="PIRNR027109"/>
    </source>
</evidence>
<dbReference type="PANTHER" id="PTHR21094">
    <property type="entry name" value="GOS-28 SNARE- RELATED"/>
    <property type="match status" value="1"/>
</dbReference>
<evidence type="ECO:0000256" key="11">
    <source>
        <dbReference type="SAM" id="MobiDB-lite"/>
    </source>
</evidence>
<dbReference type="GO" id="GO:0005801">
    <property type="term" value="C:cis-Golgi network"/>
    <property type="evidence" value="ECO:0007669"/>
    <property type="project" value="InterPro"/>
</dbReference>